<dbReference type="EMBL" id="KJ184318">
    <property type="protein sequence ID" value="AII15808.1"/>
    <property type="molecule type" value="Genomic_DNA"/>
</dbReference>
<gene>
    <name evidence="1" type="ORF">PmNV_019</name>
</gene>
<dbReference type="Proteomes" id="UP000203413">
    <property type="component" value="Segment"/>
</dbReference>
<protein>
    <submittedName>
        <fullName evidence="1">Uncharacterized protein</fullName>
    </submittedName>
</protein>
<dbReference type="RefSeq" id="YP_009051857.1">
    <property type="nucleotide sequence ID" value="NC_024692.1"/>
</dbReference>
<proteinExistence type="predicted"/>
<dbReference type="GeneID" id="20098325"/>
<dbReference type="KEGG" id="vg:20098325"/>
<organism evidence="1 2">
    <name type="scientific">Penaeus monodon nudivirus</name>
    <dbReference type="NCBI Taxonomy" id="1529056"/>
    <lineage>
        <taxon>Viruses</taxon>
        <taxon>Viruses incertae sedis</taxon>
        <taxon>Naldaviricetes</taxon>
        <taxon>Lefavirales</taxon>
        <taxon>Nudiviridae</taxon>
        <taxon>Gammanudivirus</taxon>
        <taxon>Gammanudivirus pemonodonis</taxon>
    </lineage>
</organism>
<keyword evidence="2" id="KW-1185">Reference proteome</keyword>
<accession>A0A076FCX3</accession>
<evidence type="ECO:0000313" key="2">
    <source>
        <dbReference type="Proteomes" id="UP000203413"/>
    </source>
</evidence>
<evidence type="ECO:0000313" key="1">
    <source>
        <dbReference type="EMBL" id="AII15808.1"/>
    </source>
</evidence>
<reference evidence="1 2" key="1">
    <citation type="journal article" date="2014" name="BMC Genomics">
        <title>The genome and occlusion bodies of marine Penaeus monodon nudivirus (PmNV, also known as MBV and PemoNPV) suggest that it should be assigned to a new nudivirus genus that is distinct from the terrestrial nudiviruses.</title>
        <authorList>
            <person name="Yang Y.T."/>
            <person name="Lee D.Y."/>
            <person name="Wang Y."/>
            <person name="Hu J.M."/>
            <person name="Li W.H."/>
            <person name="Leu J.H."/>
            <person name="Chang G.D."/>
            <person name="Ke H.M."/>
            <person name="Kang S.T."/>
            <person name="Lin S.S."/>
            <person name="Kou G.H."/>
            <person name="Lo C.F."/>
        </authorList>
    </citation>
    <scope>NUCLEOTIDE SEQUENCE [LARGE SCALE GENOMIC DNA]</scope>
    <source>
        <strain evidence="1">Indonesia</strain>
    </source>
</reference>
<sequence>MESQNADVEFIVFNVKDHFNIGGLSPALRVRLDKEQIEMINSKLNELTSSDRMIYFVDCLPSKHKIQNPDILIVFNDNLDKIALAIPNYIKTKDTSKPNGIIVCSYLEYYILQNKEWEYQTLGKFGKSSSPNLH</sequence>
<name>A0A076FCX3_9VIRU</name>